<dbReference type="Proteomes" id="UP000248857">
    <property type="component" value="Unassembled WGS sequence"/>
</dbReference>
<feature type="domain" description="ABC transmembrane type-1" evidence="9">
    <location>
        <begin position="20"/>
        <end position="322"/>
    </location>
</feature>
<feature type="transmembrane region" description="Helical" evidence="7">
    <location>
        <begin position="148"/>
        <end position="173"/>
    </location>
</feature>
<evidence type="ECO:0000259" key="8">
    <source>
        <dbReference type="PROSITE" id="PS50893"/>
    </source>
</evidence>
<evidence type="ECO:0000256" key="1">
    <source>
        <dbReference type="ARBA" id="ARBA00004651"/>
    </source>
</evidence>
<evidence type="ECO:0000256" key="3">
    <source>
        <dbReference type="ARBA" id="ARBA00022741"/>
    </source>
</evidence>
<dbReference type="PROSITE" id="PS50929">
    <property type="entry name" value="ABC_TM1F"/>
    <property type="match status" value="1"/>
</dbReference>
<dbReference type="GO" id="GO:0016887">
    <property type="term" value="F:ATP hydrolysis activity"/>
    <property type="evidence" value="ECO:0007669"/>
    <property type="project" value="InterPro"/>
</dbReference>
<dbReference type="InterPro" id="IPR039421">
    <property type="entry name" value="Type_1_exporter"/>
</dbReference>
<feature type="transmembrane region" description="Helical" evidence="7">
    <location>
        <begin position="296"/>
        <end position="315"/>
    </location>
</feature>
<evidence type="ECO:0000256" key="4">
    <source>
        <dbReference type="ARBA" id="ARBA00022840"/>
    </source>
</evidence>
<evidence type="ECO:0000256" key="6">
    <source>
        <dbReference type="ARBA" id="ARBA00023136"/>
    </source>
</evidence>
<dbReference type="InterPro" id="IPR003439">
    <property type="entry name" value="ABC_transporter-like_ATP-bd"/>
</dbReference>
<feature type="transmembrane region" description="Helical" evidence="7">
    <location>
        <begin position="264"/>
        <end position="284"/>
    </location>
</feature>
<reference evidence="10 11" key="1">
    <citation type="journal article" date="2018" name="Sci. Rep.">
        <title>A novel species of the marine cyanobacterium Acaryochloris with a unique pigment content and lifestyle.</title>
        <authorList>
            <person name="Partensky F."/>
            <person name="Six C."/>
            <person name="Ratin M."/>
            <person name="Garczarek L."/>
            <person name="Vaulot D."/>
            <person name="Probert I."/>
            <person name="Calteau A."/>
            <person name="Gourvil P."/>
            <person name="Marie D."/>
            <person name="Grebert T."/>
            <person name="Bouchier C."/>
            <person name="Le Panse S."/>
            <person name="Gachenot M."/>
            <person name="Rodriguez F."/>
            <person name="Garrido J.L."/>
        </authorList>
    </citation>
    <scope>NUCLEOTIDE SEQUENCE [LARGE SCALE GENOMIC DNA]</scope>
    <source>
        <strain evidence="10 11">RCC1774</strain>
    </source>
</reference>
<feature type="transmembrane region" description="Helical" evidence="7">
    <location>
        <begin position="179"/>
        <end position="197"/>
    </location>
</feature>
<name>A0A2W1JQK3_9CYAN</name>
<evidence type="ECO:0000256" key="5">
    <source>
        <dbReference type="ARBA" id="ARBA00022989"/>
    </source>
</evidence>
<keyword evidence="2 7" id="KW-0812">Transmembrane</keyword>
<keyword evidence="4 10" id="KW-0067">ATP-binding</keyword>
<organism evidence="10 11">
    <name type="scientific">Acaryochloris thomasi RCC1774</name>
    <dbReference type="NCBI Taxonomy" id="1764569"/>
    <lineage>
        <taxon>Bacteria</taxon>
        <taxon>Bacillati</taxon>
        <taxon>Cyanobacteriota</taxon>
        <taxon>Cyanophyceae</taxon>
        <taxon>Acaryochloridales</taxon>
        <taxon>Acaryochloridaceae</taxon>
        <taxon>Acaryochloris</taxon>
        <taxon>Acaryochloris thomasi</taxon>
    </lineage>
</organism>
<dbReference type="PROSITE" id="PS50893">
    <property type="entry name" value="ABC_TRANSPORTER_2"/>
    <property type="match status" value="1"/>
</dbReference>
<dbReference type="GO" id="GO:0140359">
    <property type="term" value="F:ABC-type transporter activity"/>
    <property type="evidence" value="ECO:0007669"/>
    <property type="project" value="InterPro"/>
</dbReference>
<keyword evidence="11" id="KW-1185">Reference proteome</keyword>
<keyword evidence="6 7" id="KW-0472">Membrane</keyword>
<proteinExistence type="predicted"/>
<protein>
    <submittedName>
        <fullName evidence="10">Heterocyst differentiation ATP-binding protein HepA</fullName>
    </submittedName>
</protein>
<evidence type="ECO:0000256" key="7">
    <source>
        <dbReference type="SAM" id="Phobius"/>
    </source>
</evidence>
<feature type="transmembrane region" description="Helical" evidence="7">
    <location>
        <begin position="74"/>
        <end position="100"/>
    </location>
</feature>
<dbReference type="GO" id="GO:0034040">
    <property type="term" value="F:ATPase-coupled lipid transmembrane transporter activity"/>
    <property type="evidence" value="ECO:0007669"/>
    <property type="project" value="TreeGrafter"/>
</dbReference>
<sequence length="618" mass="68568">MLGYLKKILYVLPASNFHLLLAAFVFILTSGVEALGIGILGPFIALASDFDMIERTPLLSQLRDSLGIAQESHFVALVGLMAVLIFLLRTLIVGGTQIFIARFSNQQQRALIIKMARGYLEAPYIYHISKNTSAIIDRLIEIANTFSTLVFMPLLIALANTFLFIALFCLLCFTSLPMVIALLATLLPILLFFNSLASKVRGWGRQMRESKADIIQIVNHAFGSVKETKVIGCENYFENQIIYQAEKLEKVQRTFVAFKLLPRFFMESILVIIVVAIICFSVLINEEGIAETTSVLGIFTLAALRLLPAINNIVISITQIRASSFTLNQIHYELSELDSLRYRTEADRQQKASVLERKPMPDTKFNAGLNTIQEAGVSNTFRFDKQIRLEGITYHYPNSDKPVISDLSLTISKGDSIAFIGKSGAGKTTLVDILLGLLIPQSGDLMVDNDSIYQNLRAWKDLIAYIPQSIFLTDESIEKNIAFGVPEHLIDRKKISEAIEVAQLTEVINALPNGLSTLVGERGILLSGGQRQRVGIARAIYHDRQILVLDEATAALDNETEKLVTDSIASLSSSSRLTLITIAHRLTTIKNCDKIYMLDAGEVVKSGNYKEVVENVRT</sequence>
<feature type="domain" description="ABC transporter" evidence="8">
    <location>
        <begin position="387"/>
        <end position="618"/>
    </location>
</feature>
<dbReference type="PANTHER" id="PTHR24221">
    <property type="entry name" value="ATP-BINDING CASSETTE SUB-FAMILY B"/>
    <property type="match status" value="1"/>
</dbReference>
<dbReference type="SMART" id="SM00382">
    <property type="entry name" value="AAA"/>
    <property type="match status" value="1"/>
</dbReference>
<keyword evidence="5 7" id="KW-1133">Transmembrane helix</keyword>
<dbReference type="InterPro" id="IPR027417">
    <property type="entry name" value="P-loop_NTPase"/>
</dbReference>
<dbReference type="InterPro" id="IPR003593">
    <property type="entry name" value="AAA+_ATPase"/>
</dbReference>
<dbReference type="PANTHER" id="PTHR24221:SF654">
    <property type="entry name" value="ATP-BINDING CASSETTE SUB-FAMILY B MEMBER 6"/>
    <property type="match status" value="1"/>
</dbReference>
<dbReference type="GO" id="GO:0005886">
    <property type="term" value="C:plasma membrane"/>
    <property type="evidence" value="ECO:0007669"/>
    <property type="project" value="UniProtKB-SubCell"/>
</dbReference>
<dbReference type="RefSeq" id="WP_110986281.1">
    <property type="nucleotide sequence ID" value="NZ_CAWNWM010000006.1"/>
</dbReference>
<dbReference type="SUPFAM" id="SSF90123">
    <property type="entry name" value="ABC transporter transmembrane region"/>
    <property type="match status" value="1"/>
</dbReference>
<dbReference type="EMBL" id="PQWO01000006">
    <property type="protein sequence ID" value="PZD73162.1"/>
    <property type="molecule type" value="Genomic_DNA"/>
</dbReference>
<dbReference type="AlphaFoldDB" id="A0A2W1JQK3"/>
<gene>
    <name evidence="10" type="primary">hepA_3</name>
    <name evidence="10" type="ORF">C1752_02323</name>
</gene>
<evidence type="ECO:0000313" key="11">
    <source>
        <dbReference type="Proteomes" id="UP000248857"/>
    </source>
</evidence>
<dbReference type="InterPro" id="IPR017871">
    <property type="entry name" value="ABC_transporter-like_CS"/>
</dbReference>
<dbReference type="Gene3D" id="1.20.1560.10">
    <property type="entry name" value="ABC transporter type 1, transmembrane domain"/>
    <property type="match status" value="1"/>
</dbReference>
<accession>A0A2W1JQK3</accession>
<evidence type="ECO:0000313" key="10">
    <source>
        <dbReference type="EMBL" id="PZD73162.1"/>
    </source>
</evidence>
<evidence type="ECO:0000259" key="9">
    <source>
        <dbReference type="PROSITE" id="PS50929"/>
    </source>
</evidence>
<dbReference type="InterPro" id="IPR011527">
    <property type="entry name" value="ABC1_TM_dom"/>
</dbReference>
<keyword evidence="3" id="KW-0547">Nucleotide-binding</keyword>
<dbReference type="SUPFAM" id="SSF52540">
    <property type="entry name" value="P-loop containing nucleoside triphosphate hydrolases"/>
    <property type="match status" value="1"/>
</dbReference>
<dbReference type="InterPro" id="IPR036640">
    <property type="entry name" value="ABC1_TM_sf"/>
</dbReference>
<dbReference type="Pfam" id="PF00664">
    <property type="entry name" value="ABC_membrane"/>
    <property type="match status" value="1"/>
</dbReference>
<comment type="caution">
    <text evidence="10">The sequence shown here is derived from an EMBL/GenBank/DDBJ whole genome shotgun (WGS) entry which is preliminary data.</text>
</comment>
<dbReference type="Pfam" id="PF00005">
    <property type="entry name" value="ABC_tran"/>
    <property type="match status" value="1"/>
</dbReference>
<comment type="subcellular location">
    <subcellularLocation>
        <location evidence="1">Cell membrane</location>
        <topology evidence="1">Multi-pass membrane protein</topology>
    </subcellularLocation>
</comment>
<dbReference type="PROSITE" id="PS00211">
    <property type="entry name" value="ABC_TRANSPORTER_1"/>
    <property type="match status" value="1"/>
</dbReference>
<evidence type="ECO:0000256" key="2">
    <source>
        <dbReference type="ARBA" id="ARBA00022692"/>
    </source>
</evidence>
<dbReference type="GO" id="GO:0005524">
    <property type="term" value="F:ATP binding"/>
    <property type="evidence" value="ECO:0007669"/>
    <property type="project" value="UniProtKB-KW"/>
</dbReference>
<dbReference type="Gene3D" id="3.40.50.300">
    <property type="entry name" value="P-loop containing nucleotide triphosphate hydrolases"/>
    <property type="match status" value="1"/>
</dbReference>